<dbReference type="Proteomes" id="UP000076577">
    <property type="component" value="Unassembled WGS sequence"/>
</dbReference>
<dbReference type="STRING" id="989403.SAMN05421798_102461"/>
<dbReference type="OrthoDB" id="7862870at2"/>
<dbReference type="PATRIC" id="fig|989403.3.peg.2034"/>
<dbReference type="AlphaFoldDB" id="A0A165Z954"/>
<proteinExistence type="predicted"/>
<evidence type="ECO:0000313" key="1">
    <source>
        <dbReference type="EMBL" id="KZL19621.1"/>
    </source>
</evidence>
<accession>A0A165Z954</accession>
<dbReference type="RefSeq" id="WP_068005170.1">
    <property type="nucleotide sequence ID" value="NZ_FOFM01000002.1"/>
</dbReference>
<keyword evidence="2" id="KW-1185">Reference proteome</keyword>
<reference evidence="1 2" key="1">
    <citation type="journal article" date="2016" name="Front. Microbiol.">
        <title>Comparative Genomic Analysis Reveals a Diverse Repertoire of Genes Involved in Prokaryote-Eukaryote Interactions within the Pseudovibrio Genus.</title>
        <authorList>
            <person name="Romano S."/>
            <person name="Fernandez-Guerra A."/>
            <person name="Reen F.J."/>
            <person name="Glockner F.O."/>
            <person name="Crowley S.P."/>
            <person name="O'Sullivan O."/>
            <person name="Cotter P.D."/>
            <person name="Adams C."/>
            <person name="Dobson A.D."/>
            <person name="O'Gara F."/>
        </authorList>
    </citation>
    <scope>NUCLEOTIDE SEQUENCE [LARGE SCALE GENOMIC DNA]</scope>
    <source>
        <strain evidence="1 2">Ad2</strain>
    </source>
</reference>
<protein>
    <submittedName>
        <fullName evidence="1">Uncharacterized protein</fullName>
    </submittedName>
</protein>
<name>A0A165Z954_9HYPH</name>
<sequence>MAILMKFKGIAQVYKDKSKIEGALKKAKVDESNSTAFMKELVSKRSRAEDKFLEEVNNDSKLKKFEAKFTHSDGGYGKELKAAAERVVIQLVYDSGKVSLKIGRDVVVAS</sequence>
<dbReference type="EMBL" id="LMCB01000013">
    <property type="protein sequence ID" value="KZL19621.1"/>
    <property type="molecule type" value="Genomic_DNA"/>
</dbReference>
<gene>
    <name evidence="1" type="ORF">PsAD2_01900</name>
</gene>
<comment type="caution">
    <text evidence="1">The sequence shown here is derived from an EMBL/GenBank/DDBJ whole genome shotgun (WGS) entry which is preliminary data.</text>
</comment>
<organism evidence="1 2">
    <name type="scientific">Pseudovibrio axinellae</name>
    <dbReference type="NCBI Taxonomy" id="989403"/>
    <lineage>
        <taxon>Bacteria</taxon>
        <taxon>Pseudomonadati</taxon>
        <taxon>Pseudomonadota</taxon>
        <taxon>Alphaproteobacteria</taxon>
        <taxon>Hyphomicrobiales</taxon>
        <taxon>Stappiaceae</taxon>
        <taxon>Pseudovibrio</taxon>
    </lineage>
</organism>
<evidence type="ECO:0000313" key="2">
    <source>
        <dbReference type="Proteomes" id="UP000076577"/>
    </source>
</evidence>